<dbReference type="Pfam" id="PF00353">
    <property type="entry name" value="HemolysinCabind"/>
    <property type="match status" value="1"/>
</dbReference>
<dbReference type="InterPro" id="IPR028992">
    <property type="entry name" value="Hedgehog/Intein_dom"/>
</dbReference>
<dbReference type="GO" id="GO:0005615">
    <property type="term" value="C:extracellular space"/>
    <property type="evidence" value="ECO:0007669"/>
    <property type="project" value="InterPro"/>
</dbReference>
<comment type="cofactor">
    <cofactor evidence="1">
        <name>Ca(2+)</name>
        <dbReference type="ChEBI" id="CHEBI:29108"/>
    </cofactor>
</comment>
<evidence type="ECO:0000256" key="5">
    <source>
        <dbReference type="SAM" id="MobiDB-lite"/>
    </source>
</evidence>
<accession>A0A917E958</accession>
<evidence type="ECO:0000313" key="9">
    <source>
        <dbReference type="Proteomes" id="UP000612855"/>
    </source>
</evidence>
<feature type="compositionally biased region" description="Basic and acidic residues" evidence="5">
    <location>
        <begin position="430"/>
        <end position="474"/>
    </location>
</feature>
<gene>
    <name evidence="8" type="ORF">GCM10011360_01720</name>
</gene>
<keyword evidence="3" id="KW-0964">Secreted</keyword>
<evidence type="ECO:0000313" key="8">
    <source>
        <dbReference type="EMBL" id="GGE16625.1"/>
    </source>
</evidence>
<dbReference type="Gene3D" id="2.150.10.10">
    <property type="entry name" value="Serralysin-like metalloprotease, C-terminal"/>
    <property type="match status" value="1"/>
</dbReference>
<sequence>MIRAPGGALDQGGYDFMVFTHEFMHAMGLSHPHDDGGGSPIMNGVDDAFDDYGDHDLNQGTYTVMTYNNGFFTGTPGSGPDPDHLYGYEAGPMALDIAVLQSLYGANMTTATGDNVYLLPDANVAGTKWVAIWDSGGADEIRYDGGRDAVIDLRSATLLYEPGGGGWVSSADGIAGGYTIANGVVVEAATGGSGDDILTGNDAGNVLSGRGGADWIRGNGGEDTVLGGAGNDTLFGGAGADEVSGGSGDDLFLHDLRTDAFGDEVRGGDGADDHDVLDLRGHGPFRITRLKDDPQDEGAQRGTVEFLDGAGDVEGTLDFSGIETIQLCFAPGIALLTPSGEKPVEEIAAGDRVVTRDNGTQTVRWLGRDVVSAHAMRAGARHGGIGQPPDPAVGQPARTAVFGKRGSGRGQASGRPARDRADPAGGGGRADPRRVRPARDRAGRRLLERELPARPVVDRRYGPGGAGRDHRDVPRTGVASGGGVVPRGAARPAPGGGGAGSGLTDLRRGAAGGPGALPPRPPGVPQDILETKEPLRCCLKSPGAAVM</sequence>
<organism evidence="8 9">
    <name type="scientific">Primorskyibacter flagellatus</name>
    <dbReference type="NCBI Taxonomy" id="1387277"/>
    <lineage>
        <taxon>Bacteria</taxon>
        <taxon>Pseudomonadati</taxon>
        <taxon>Pseudomonadota</taxon>
        <taxon>Alphaproteobacteria</taxon>
        <taxon>Rhodobacterales</taxon>
        <taxon>Roseobacteraceae</taxon>
        <taxon>Primorskyibacter</taxon>
    </lineage>
</organism>
<keyword evidence="4" id="KW-0677">Repeat</keyword>
<keyword evidence="9" id="KW-1185">Reference proteome</keyword>
<dbReference type="SUPFAM" id="SSF51120">
    <property type="entry name" value="beta-Roll"/>
    <property type="match status" value="1"/>
</dbReference>
<comment type="subcellular location">
    <subcellularLocation>
        <location evidence="2">Secreted</location>
    </subcellularLocation>
</comment>
<dbReference type="AlphaFoldDB" id="A0A917E958"/>
<dbReference type="Gene3D" id="3.40.390.10">
    <property type="entry name" value="Collagenase (Catalytic Domain)"/>
    <property type="match status" value="1"/>
</dbReference>
<dbReference type="Pfam" id="PF08548">
    <property type="entry name" value="Peptidase_M10_C"/>
    <property type="match status" value="1"/>
</dbReference>
<dbReference type="InterPro" id="IPR011049">
    <property type="entry name" value="Serralysin-like_metalloprot_C"/>
</dbReference>
<evidence type="ECO:0008006" key="10">
    <source>
        <dbReference type="Google" id="ProtNLM"/>
    </source>
</evidence>
<name>A0A917E958_9RHOB</name>
<dbReference type="InterPro" id="IPR024079">
    <property type="entry name" value="MetalloPept_cat_dom_sf"/>
</dbReference>
<dbReference type="Pfam" id="PF13403">
    <property type="entry name" value="Hint_2"/>
    <property type="match status" value="1"/>
</dbReference>
<dbReference type="EMBL" id="BMFJ01000001">
    <property type="protein sequence ID" value="GGE16625.1"/>
    <property type="molecule type" value="Genomic_DNA"/>
</dbReference>
<feature type="domain" description="Hedgehog/Intein (Hint)" evidence="7">
    <location>
        <begin position="328"/>
        <end position="379"/>
    </location>
</feature>
<reference evidence="9" key="1">
    <citation type="journal article" date="2019" name="Int. J. Syst. Evol. Microbiol.">
        <title>The Global Catalogue of Microorganisms (GCM) 10K type strain sequencing project: providing services to taxonomists for standard genome sequencing and annotation.</title>
        <authorList>
            <consortium name="The Broad Institute Genomics Platform"/>
            <consortium name="The Broad Institute Genome Sequencing Center for Infectious Disease"/>
            <person name="Wu L."/>
            <person name="Ma J."/>
        </authorList>
    </citation>
    <scope>NUCLEOTIDE SEQUENCE [LARGE SCALE GENOMIC DNA]</scope>
    <source>
        <strain evidence="9">CGMCC 1.12664</strain>
    </source>
</reference>
<dbReference type="GO" id="GO:0008237">
    <property type="term" value="F:metallopeptidase activity"/>
    <property type="evidence" value="ECO:0007669"/>
    <property type="project" value="InterPro"/>
</dbReference>
<dbReference type="GO" id="GO:0005509">
    <property type="term" value="F:calcium ion binding"/>
    <property type="evidence" value="ECO:0007669"/>
    <property type="project" value="InterPro"/>
</dbReference>
<dbReference type="InterPro" id="IPR013858">
    <property type="entry name" value="Peptidase_M10B_C"/>
</dbReference>
<evidence type="ECO:0000256" key="4">
    <source>
        <dbReference type="ARBA" id="ARBA00022737"/>
    </source>
</evidence>
<evidence type="ECO:0000256" key="3">
    <source>
        <dbReference type="ARBA" id="ARBA00022525"/>
    </source>
</evidence>
<feature type="region of interest" description="Disordered" evidence="5">
    <location>
        <begin position="380"/>
        <end position="528"/>
    </location>
</feature>
<dbReference type="Proteomes" id="UP000612855">
    <property type="component" value="Unassembled WGS sequence"/>
</dbReference>
<dbReference type="SUPFAM" id="SSF55486">
    <property type="entry name" value="Metalloproteases ('zincins'), catalytic domain"/>
    <property type="match status" value="1"/>
</dbReference>
<evidence type="ECO:0000259" key="7">
    <source>
        <dbReference type="Pfam" id="PF13403"/>
    </source>
</evidence>
<dbReference type="PRINTS" id="PR00313">
    <property type="entry name" value="CABNDNGRPT"/>
</dbReference>
<evidence type="ECO:0000256" key="2">
    <source>
        <dbReference type="ARBA" id="ARBA00004613"/>
    </source>
</evidence>
<dbReference type="SUPFAM" id="SSF51294">
    <property type="entry name" value="Hedgehog/intein (Hint) domain"/>
    <property type="match status" value="1"/>
</dbReference>
<comment type="caution">
    <text evidence="8">The sequence shown here is derived from an EMBL/GenBank/DDBJ whole genome shotgun (WGS) entry which is preliminary data.</text>
</comment>
<evidence type="ECO:0000256" key="1">
    <source>
        <dbReference type="ARBA" id="ARBA00001913"/>
    </source>
</evidence>
<feature type="domain" description="Peptidase M10 serralysin C-terminal" evidence="6">
    <location>
        <begin position="127"/>
        <end position="254"/>
    </location>
</feature>
<protein>
    <recommendedName>
        <fullName evidence="10">Serralysin</fullName>
    </recommendedName>
</protein>
<proteinExistence type="predicted"/>
<dbReference type="InterPro" id="IPR036844">
    <property type="entry name" value="Hint_dom_sf"/>
</dbReference>
<dbReference type="InterPro" id="IPR001343">
    <property type="entry name" value="Hemolysn_Ca-bd"/>
</dbReference>
<evidence type="ECO:0000259" key="6">
    <source>
        <dbReference type="Pfam" id="PF08548"/>
    </source>
</evidence>